<reference evidence="2 3" key="1">
    <citation type="submission" date="2017-08" db="EMBL/GenBank/DDBJ databases">
        <title>Reclassification of Bisgaard taxon 37 and 44.</title>
        <authorList>
            <person name="Christensen H."/>
        </authorList>
    </citation>
    <scope>NUCLEOTIDE SEQUENCE [LARGE SCALE GENOMIC DNA]</scope>
    <source>
        <strain evidence="2 3">EEAB3T1</strain>
    </source>
</reference>
<keyword evidence="3" id="KW-1185">Reference proteome</keyword>
<dbReference type="EMBL" id="NRJF01000260">
    <property type="protein sequence ID" value="RIY31827.1"/>
    <property type="molecule type" value="Genomic_DNA"/>
</dbReference>
<keyword evidence="1" id="KW-1133">Transmembrane helix</keyword>
<dbReference type="AlphaFoldDB" id="A0A3A1Y6T3"/>
<comment type="caution">
    <text evidence="2">The sequence shown here is derived from an EMBL/GenBank/DDBJ whole genome shotgun (WGS) entry which is preliminary data.</text>
</comment>
<gene>
    <name evidence="2" type="ORF">CKF59_07400</name>
</gene>
<keyword evidence="1" id="KW-0472">Membrane</keyword>
<organism evidence="2 3">
    <name type="scientific">Psittacicella gerlachiana</name>
    <dbReference type="NCBI Taxonomy" id="2028574"/>
    <lineage>
        <taxon>Bacteria</taxon>
        <taxon>Pseudomonadati</taxon>
        <taxon>Pseudomonadota</taxon>
        <taxon>Gammaproteobacteria</taxon>
        <taxon>Pasteurellales</taxon>
        <taxon>Psittacicellaceae</taxon>
        <taxon>Psittacicella</taxon>
    </lineage>
</organism>
<name>A0A3A1Y6T3_9GAMM</name>
<proteinExistence type="predicted"/>
<accession>A0A3A1Y6T3</accession>
<sequence length="336" mass="38656">MSFFSFTFILFLLIVISCYWLVSYRVNNYTAKLQNAVILLSSIVFVGFVHTYFVLVLLGYAFFVYLAQRAINEAVKKNLTKHLNIARDFSQQEFSLLVANFCKNKGNLSKLEKNLDAQANSLDIEELIKQSAKIETTQNISNNLVAIKKILLARNSNPDKEFVNYRRLIATKIIDFYAELYRFIKTLEPKTLHEQDIVSLNQYFKYADSLLKELNLTSTQELSKNYKNKSSGYEEVITQRKLTSDKFFKNVNKSLIPGYGFAIVLFISLLPLIYFKYYDFIYLNIVNFMSSLGFSNLGELVSVIPVLGISYYTFNCISLLVSVKRGEVYSPSLLTT</sequence>
<feature type="transmembrane region" description="Helical" evidence="1">
    <location>
        <begin position="42"/>
        <end position="67"/>
    </location>
</feature>
<dbReference type="Proteomes" id="UP000265964">
    <property type="component" value="Unassembled WGS sequence"/>
</dbReference>
<feature type="transmembrane region" description="Helical" evidence="1">
    <location>
        <begin position="297"/>
        <end position="321"/>
    </location>
</feature>
<evidence type="ECO:0000256" key="1">
    <source>
        <dbReference type="SAM" id="Phobius"/>
    </source>
</evidence>
<protein>
    <submittedName>
        <fullName evidence="2">Uncharacterized protein</fullName>
    </submittedName>
</protein>
<evidence type="ECO:0000313" key="3">
    <source>
        <dbReference type="Proteomes" id="UP000265964"/>
    </source>
</evidence>
<evidence type="ECO:0000313" key="2">
    <source>
        <dbReference type="EMBL" id="RIY31827.1"/>
    </source>
</evidence>
<feature type="transmembrane region" description="Helical" evidence="1">
    <location>
        <begin position="256"/>
        <end position="277"/>
    </location>
</feature>
<keyword evidence="1" id="KW-0812">Transmembrane</keyword>
<dbReference type="RefSeq" id="WP_222985705.1">
    <property type="nucleotide sequence ID" value="NZ_NRJF01000260.1"/>
</dbReference>
<feature type="non-terminal residue" evidence="2">
    <location>
        <position position="336"/>
    </location>
</feature>